<gene>
    <name evidence="1" type="ORF">DME_LOCUS727</name>
</gene>
<proteinExistence type="predicted"/>
<dbReference type="Proteomes" id="UP000038040">
    <property type="component" value="Unplaced"/>
</dbReference>
<dbReference type="Proteomes" id="UP000274756">
    <property type="component" value="Unassembled WGS sequence"/>
</dbReference>
<organism evidence="2 4">
    <name type="scientific">Dracunculus medinensis</name>
    <name type="common">Guinea worm</name>
    <dbReference type="NCBI Taxonomy" id="318479"/>
    <lineage>
        <taxon>Eukaryota</taxon>
        <taxon>Metazoa</taxon>
        <taxon>Ecdysozoa</taxon>
        <taxon>Nematoda</taxon>
        <taxon>Chromadorea</taxon>
        <taxon>Rhabditida</taxon>
        <taxon>Spirurina</taxon>
        <taxon>Dracunculoidea</taxon>
        <taxon>Dracunculidae</taxon>
        <taxon>Dracunculus</taxon>
    </lineage>
</organism>
<dbReference type="OrthoDB" id="5877577at2759"/>
<dbReference type="AlphaFoldDB" id="A0A0N4UE92"/>
<evidence type="ECO:0000313" key="4">
    <source>
        <dbReference type="WBParaSite" id="DME_0000568201-mRNA-1"/>
    </source>
</evidence>
<evidence type="ECO:0000313" key="3">
    <source>
        <dbReference type="Proteomes" id="UP000274756"/>
    </source>
</evidence>
<reference evidence="1 3" key="2">
    <citation type="submission" date="2018-11" db="EMBL/GenBank/DDBJ databases">
        <authorList>
            <consortium name="Pathogen Informatics"/>
        </authorList>
    </citation>
    <scope>NUCLEOTIDE SEQUENCE [LARGE SCALE GENOMIC DNA]</scope>
</reference>
<dbReference type="WBParaSite" id="DME_0000568201-mRNA-1">
    <property type="protein sequence ID" value="DME_0000568201-mRNA-1"/>
    <property type="gene ID" value="DME_0000568201"/>
</dbReference>
<name>A0A0N4UE92_DRAME</name>
<sequence length="328" mass="36642">MIYKREYELLNVLDGSMEKANFLVASDVHDNKSLINLENFEETTSDNHQINSKGIVVEQPKIQPYEAEFVEFSVNITDSYTQLKSMDEPDQFSVTETKMSQTTNVPSDTISISLLDEINSDFTGPSIIQPNVTTTTLSLLNHTENLSEKDIILSEYDAEDEESAGDNFFASIDSMRSESSTFNAKIPVSSKIFQTNSPINFIDQNNCPPPSVCKPNCGIYIDDNGCQTCQCIWLSTECTHNSDCNDSLKYCDIGRCQCKKDNDAIAENNSTVKTEANENESTTAFGTTFETYDANSNNRIGRNSVNQISSMEKISEEQSPFSTDLTYK</sequence>
<evidence type="ECO:0000313" key="2">
    <source>
        <dbReference type="Proteomes" id="UP000038040"/>
    </source>
</evidence>
<reference evidence="4" key="1">
    <citation type="submission" date="2017-02" db="UniProtKB">
        <authorList>
            <consortium name="WormBaseParasite"/>
        </authorList>
    </citation>
    <scope>IDENTIFICATION</scope>
</reference>
<keyword evidence="3" id="KW-1185">Reference proteome</keyword>
<dbReference type="EMBL" id="UYYG01000007">
    <property type="protein sequence ID" value="VDN50754.1"/>
    <property type="molecule type" value="Genomic_DNA"/>
</dbReference>
<accession>A0A0N4UE92</accession>
<evidence type="ECO:0000313" key="1">
    <source>
        <dbReference type="EMBL" id="VDN50754.1"/>
    </source>
</evidence>
<protein>
    <submittedName>
        <fullName evidence="4">Low-density lipoprotein receptor-related protein 2</fullName>
    </submittedName>
</protein>